<comment type="similarity">
    <text evidence="2">Belongs to the HPPK family.</text>
</comment>
<gene>
    <name evidence="14" type="ORF">CDV28_11026</name>
</gene>
<dbReference type="Gene3D" id="3.30.70.560">
    <property type="entry name" value="7,8-Dihydro-6-hydroxymethylpterin-pyrophosphokinase HPPK"/>
    <property type="match status" value="1"/>
</dbReference>
<evidence type="ECO:0000256" key="1">
    <source>
        <dbReference type="ARBA" id="ARBA00005051"/>
    </source>
</evidence>
<dbReference type="GO" id="GO:0046656">
    <property type="term" value="P:folic acid biosynthetic process"/>
    <property type="evidence" value="ECO:0007669"/>
    <property type="project" value="UniProtKB-KW"/>
</dbReference>
<dbReference type="SUPFAM" id="SSF55083">
    <property type="entry name" value="6-hydroxymethyl-7,8-dihydropterin pyrophosphokinase, HPPK"/>
    <property type="match status" value="1"/>
</dbReference>
<evidence type="ECO:0000259" key="13">
    <source>
        <dbReference type="Pfam" id="PF01288"/>
    </source>
</evidence>
<organism evidence="14 15">
    <name type="scientific">Candidatus Electronema aureum</name>
    <dbReference type="NCBI Taxonomy" id="2005002"/>
    <lineage>
        <taxon>Bacteria</taxon>
        <taxon>Pseudomonadati</taxon>
        <taxon>Thermodesulfobacteriota</taxon>
        <taxon>Desulfobulbia</taxon>
        <taxon>Desulfobulbales</taxon>
        <taxon>Desulfobulbaceae</taxon>
        <taxon>Candidatus Electronema</taxon>
    </lineage>
</organism>
<evidence type="ECO:0000256" key="10">
    <source>
        <dbReference type="ARBA" id="ARBA00029409"/>
    </source>
</evidence>
<keyword evidence="5 14" id="KW-0808">Transferase</keyword>
<feature type="domain" description="7,8-dihydro-6-hydroxymethylpterin-pyrophosphokinase" evidence="13">
    <location>
        <begin position="23"/>
        <end position="153"/>
    </location>
</feature>
<dbReference type="GO" id="GO:0003848">
    <property type="term" value="F:2-amino-4-hydroxy-6-hydroxymethyldihydropteridine diphosphokinase activity"/>
    <property type="evidence" value="ECO:0007669"/>
    <property type="project" value="UniProtKB-EC"/>
</dbReference>
<dbReference type="Pfam" id="PF01288">
    <property type="entry name" value="HPPK"/>
    <property type="match status" value="1"/>
</dbReference>
<dbReference type="EC" id="2.7.6.3" evidence="3"/>
<sequence>MDNQSLAGSGSSVMQLPRSFACIGLGSNLGQSRKLLLEAWQALDEHPDIFPHTLSSPYRTKPVAMDSPHWFINAAGLLHTSLAPEALLEVLLATELRFGRVRFADREGYQDRTIDLDLLLFDQRIIQTERLVLPHPAIHERRFVLVPLTEIAPQLRHPLLNKTIAELLTDIELLTGQEEIERVSWL</sequence>
<dbReference type="GO" id="GO:0046654">
    <property type="term" value="P:tetrahydrofolate biosynthetic process"/>
    <property type="evidence" value="ECO:0007669"/>
    <property type="project" value="UniProtKB-UniPathway"/>
</dbReference>
<keyword evidence="8" id="KW-0067">ATP-binding</keyword>
<evidence type="ECO:0000313" key="14">
    <source>
        <dbReference type="EMBL" id="TAA75158.1"/>
    </source>
</evidence>
<dbReference type="Proteomes" id="UP000316238">
    <property type="component" value="Unassembled WGS sequence"/>
</dbReference>
<keyword evidence="15" id="KW-1185">Reference proteome</keyword>
<dbReference type="InterPro" id="IPR000550">
    <property type="entry name" value="Hppk"/>
</dbReference>
<dbReference type="EMBL" id="NQJD01000010">
    <property type="protein sequence ID" value="TAA75158.1"/>
    <property type="molecule type" value="Genomic_DNA"/>
</dbReference>
<keyword evidence="7" id="KW-0418">Kinase</keyword>
<accession>A0A521G2D4</accession>
<comment type="function">
    <text evidence="10">Catalyzes the transfer of pyrophosphate from adenosine triphosphate (ATP) to 6-hydroxymethyl-7,8-dihydropterin, an enzymatic step in folate biosynthesis pathway.</text>
</comment>
<dbReference type="CDD" id="cd00483">
    <property type="entry name" value="HPPK"/>
    <property type="match status" value="1"/>
</dbReference>
<evidence type="ECO:0000256" key="7">
    <source>
        <dbReference type="ARBA" id="ARBA00022777"/>
    </source>
</evidence>
<evidence type="ECO:0000256" key="2">
    <source>
        <dbReference type="ARBA" id="ARBA00005810"/>
    </source>
</evidence>
<comment type="caution">
    <text evidence="14">The sequence shown here is derived from an EMBL/GenBank/DDBJ whole genome shotgun (WGS) entry which is preliminary data.</text>
</comment>
<evidence type="ECO:0000256" key="6">
    <source>
        <dbReference type="ARBA" id="ARBA00022741"/>
    </source>
</evidence>
<evidence type="ECO:0000256" key="12">
    <source>
        <dbReference type="ARBA" id="ARBA00033413"/>
    </source>
</evidence>
<reference evidence="14" key="1">
    <citation type="submission" date="2017-07" db="EMBL/GenBank/DDBJ databases">
        <title>The cable genome - Insights into the physiology and evolution of filamentous bacteria capable of sulfide oxidation via long distance electron transfer.</title>
        <authorList>
            <person name="Thorup C."/>
            <person name="Bjerg J.T."/>
            <person name="Schreiber L."/>
            <person name="Nielsen L.P."/>
            <person name="Kjeldsen K.U."/>
            <person name="Boesen T."/>
            <person name="Boggild A."/>
            <person name="Meysman F."/>
            <person name="Geelhoed J."/>
            <person name="Schramm A."/>
        </authorList>
    </citation>
    <scope>NUCLEOTIDE SEQUENCE [LARGE SCALE GENOMIC DNA]</scope>
    <source>
        <strain evidence="14">GS</strain>
    </source>
</reference>
<dbReference type="InterPro" id="IPR035907">
    <property type="entry name" value="Hppk_sf"/>
</dbReference>
<evidence type="ECO:0000256" key="9">
    <source>
        <dbReference type="ARBA" id="ARBA00022909"/>
    </source>
</evidence>
<proteinExistence type="inferred from homology"/>
<dbReference type="GO" id="GO:0016301">
    <property type="term" value="F:kinase activity"/>
    <property type="evidence" value="ECO:0007669"/>
    <property type="project" value="UniProtKB-KW"/>
</dbReference>
<evidence type="ECO:0000256" key="11">
    <source>
        <dbReference type="ARBA" id="ARBA00029766"/>
    </source>
</evidence>
<protein>
    <recommendedName>
        <fullName evidence="4">2-amino-4-hydroxy-6-hydroxymethyldihydropteridine pyrophosphokinase</fullName>
        <ecNumber evidence="3">2.7.6.3</ecNumber>
    </recommendedName>
    <alternativeName>
        <fullName evidence="11">6-hydroxymethyl-7,8-dihydropterin pyrophosphokinase</fullName>
    </alternativeName>
    <alternativeName>
        <fullName evidence="12">7,8-dihydro-6-hydroxymethylpterin-pyrophosphokinase</fullName>
    </alternativeName>
</protein>
<dbReference type="PANTHER" id="PTHR43071:SF1">
    <property type="entry name" value="2-AMINO-4-HYDROXY-6-HYDROXYMETHYLDIHYDROPTERIDINE PYROPHOSPHOKINASE"/>
    <property type="match status" value="1"/>
</dbReference>
<dbReference type="UniPathway" id="UPA00077">
    <property type="reaction ID" value="UER00155"/>
</dbReference>
<evidence type="ECO:0000256" key="8">
    <source>
        <dbReference type="ARBA" id="ARBA00022840"/>
    </source>
</evidence>
<dbReference type="NCBIfam" id="TIGR01498">
    <property type="entry name" value="folK"/>
    <property type="match status" value="1"/>
</dbReference>
<keyword evidence="9" id="KW-0289">Folate biosynthesis</keyword>
<dbReference type="PANTHER" id="PTHR43071">
    <property type="entry name" value="2-AMINO-4-HYDROXY-6-HYDROXYMETHYLDIHYDROPTERIDINE PYROPHOSPHOKINASE"/>
    <property type="match status" value="1"/>
</dbReference>
<dbReference type="GO" id="GO:0005524">
    <property type="term" value="F:ATP binding"/>
    <property type="evidence" value="ECO:0007669"/>
    <property type="project" value="UniProtKB-KW"/>
</dbReference>
<comment type="pathway">
    <text evidence="1">Cofactor biosynthesis; tetrahydrofolate biosynthesis; 2-amino-4-hydroxy-6-hydroxymethyl-7,8-dihydropteridine diphosphate from 7,8-dihydroneopterin triphosphate: step 4/4.</text>
</comment>
<keyword evidence="6" id="KW-0547">Nucleotide-binding</keyword>
<name>A0A521G2D4_9BACT</name>
<evidence type="ECO:0000256" key="3">
    <source>
        <dbReference type="ARBA" id="ARBA00013253"/>
    </source>
</evidence>
<evidence type="ECO:0000313" key="15">
    <source>
        <dbReference type="Proteomes" id="UP000316238"/>
    </source>
</evidence>
<evidence type="ECO:0000256" key="4">
    <source>
        <dbReference type="ARBA" id="ARBA00016218"/>
    </source>
</evidence>
<evidence type="ECO:0000256" key="5">
    <source>
        <dbReference type="ARBA" id="ARBA00022679"/>
    </source>
</evidence>
<dbReference type="AlphaFoldDB" id="A0A521G2D4"/>